<keyword evidence="4 6" id="KW-0949">S-adenosyl-L-methionine</keyword>
<keyword evidence="3 6" id="KW-0808">Transferase</keyword>
<sequence length="234" mass="26588">MNKSFTFKQFHIDIGECGMPVSTDGVLLGSWANIKNSSSIIDIGCGTGLLSLMCAQRELSSHIDAIELMPAASQVAQTNFLNSVWTERLHLFHQDILSYQVNKKYDAIICNPPYFNNGEQSKKGERSIARHSNSLPFSDLLAQCKKLLTIQGRASFILPLFEGNQFIQIAKNDDFYLTKLTKVKTTEKKEVSRLLIELSLFPYDYQENTLVIHSENGYSHDFIQLTRCFYLNMD</sequence>
<keyword evidence="9" id="KW-1185">Reference proteome</keyword>
<dbReference type="SUPFAM" id="SSF53335">
    <property type="entry name" value="S-adenosyl-L-methionine-dependent methyltransferases"/>
    <property type="match status" value="1"/>
</dbReference>
<dbReference type="GeneID" id="28541816"/>
<evidence type="ECO:0000256" key="4">
    <source>
        <dbReference type="ARBA" id="ARBA00022691"/>
    </source>
</evidence>
<gene>
    <name evidence="8" type="ORF">AWOD_I_2239</name>
</gene>
<dbReference type="InterPro" id="IPR050210">
    <property type="entry name" value="tRNA_Adenine-N(6)_MTase"/>
</dbReference>
<dbReference type="OrthoDB" id="5383291at2"/>
<dbReference type="PROSITE" id="PS00092">
    <property type="entry name" value="N6_MTASE"/>
    <property type="match status" value="1"/>
</dbReference>
<reference evidence="9" key="1">
    <citation type="submission" date="2014-09" db="EMBL/GenBank/DDBJ databases">
        <authorList>
            <person name="Hjerde E."/>
        </authorList>
    </citation>
    <scope>NUCLEOTIDE SEQUENCE [LARGE SCALE GENOMIC DNA]</scope>
    <source>
        <strain evidence="9">06/09/139</strain>
    </source>
</reference>
<dbReference type="STRING" id="80852.AWOD_I_2239"/>
<dbReference type="KEGG" id="awd:AWOD_I_2239"/>
<evidence type="ECO:0000256" key="5">
    <source>
        <dbReference type="ARBA" id="ARBA00022694"/>
    </source>
</evidence>
<evidence type="ECO:0000256" key="2">
    <source>
        <dbReference type="ARBA" id="ARBA00022603"/>
    </source>
</evidence>
<dbReference type="GO" id="GO:0016430">
    <property type="term" value="F:tRNA (adenine-N6)-methyltransferase activity"/>
    <property type="evidence" value="ECO:0007669"/>
    <property type="project" value="UniProtKB-UniRule"/>
</dbReference>
<dbReference type="HOGENOM" id="CLU_061983_0_0_6"/>
<keyword evidence="2 6" id="KW-0489">Methyltransferase</keyword>
<comment type="function">
    <text evidence="6">Specifically methylates the adenine in position 37 of tRNA(1)(Val) (anticodon cmo5UAC).</text>
</comment>
<accession>A0A090ISN3</accession>
<evidence type="ECO:0000256" key="1">
    <source>
        <dbReference type="ARBA" id="ARBA00022490"/>
    </source>
</evidence>
<comment type="similarity">
    <text evidence="6">Belongs to the methyltransferase superfamily. tRNA (adenine-N(6)-)-methyltransferase family.</text>
</comment>
<dbReference type="InterPro" id="IPR029063">
    <property type="entry name" value="SAM-dependent_MTases_sf"/>
</dbReference>
<dbReference type="InterPro" id="IPR022882">
    <property type="entry name" value="tRNA_adenine-N6_MeTrfase"/>
</dbReference>
<dbReference type="Gene3D" id="3.40.50.150">
    <property type="entry name" value="Vaccinia Virus protein VP39"/>
    <property type="match status" value="1"/>
</dbReference>
<dbReference type="GO" id="GO:0005737">
    <property type="term" value="C:cytoplasm"/>
    <property type="evidence" value="ECO:0007669"/>
    <property type="project" value="UniProtKB-SubCell"/>
</dbReference>
<dbReference type="HAMAP" id="MF_01872">
    <property type="entry name" value="tRNA_methyltr_YfiC"/>
    <property type="match status" value="1"/>
</dbReference>
<dbReference type="PANTHER" id="PTHR47739">
    <property type="entry name" value="TRNA1(VAL) (ADENINE(37)-N6)-METHYLTRANSFERASE"/>
    <property type="match status" value="1"/>
</dbReference>
<dbReference type="CDD" id="cd02440">
    <property type="entry name" value="AdoMet_MTases"/>
    <property type="match status" value="1"/>
</dbReference>
<dbReference type="EC" id="2.1.1.223" evidence="6"/>
<dbReference type="InterPro" id="IPR002052">
    <property type="entry name" value="DNA_methylase_N6_adenine_CS"/>
</dbReference>
<organism evidence="8 9">
    <name type="scientific">Aliivibrio wodanis</name>
    <dbReference type="NCBI Taxonomy" id="80852"/>
    <lineage>
        <taxon>Bacteria</taxon>
        <taxon>Pseudomonadati</taxon>
        <taxon>Pseudomonadota</taxon>
        <taxon>Gammaproteobacteria</taxon>
        <taxon>Vibrionales</taxon>
        <taxon>Vibrionaceae</taxon>
        <taxon>Aliivibrio</taxon>
    </lineage>
</organism>
<evidence type="ECO:0000313" key="8">
    <source>
        <dbReference type="EMBL" id="CED72298.1"/>
    </source>
</evidence>
<keyword evidence="5 6" id="KW-0819">tRNA processing</keyword>
<comment type="subcellular location">
    <subcellularLocation>
        <location evidence="6">Cytoplasm</location>
    </subcellularLocation>
</comment>
<dbReference type="EMBL" id="LN554846">
    <property type="protein sequence ID" value="CED72298.1"/>
    <property type="molecule type" value="Genomic_DNA"/>
</dbReference>
<dbReference type="GO" id="GO:0032259">
    <property type="term" value="P:methylation"/>
    <property type="evidence" value="ECO:0007669"/>
    <property type="project" value="UniProtKB-KW"/>
</dbReference>
<evidence type="ECO:0000256" key="3">
    <source>
        <dbReference type="ARBA" id="ARBA00022679"/>
    </source>
</evidence>
<feature type="domain" description="Methyltransferase small" evidence="7">
    <location>
        <begin position="36"/>
        <end position="123"/>
    </location>
</feature>
<dbReference type="AlphaFoldDB" id="A0A090ISN3"/>
<protein>
    <recommendedName>
        <fullName evidence="6">tRNA1(Val) (adenine(37)-N6)-methyltransferase</fullName>
        <ecNumber evidence="6">2.1.1.223</ecNumber>
    </recommendedName>
    <alternativeName>
        <fullName evidence="6">tRNA m6A37 methyltransferase</fullName>
    </alternativeName>
</protein>
<keyword evidence="1 6" id="KW-0963">Cytoplasm</keyword>
<proteinExistence type="inferred from homology"/>
<evidence type="ECO:0000313" key="9">
    <source>
        <dbReference type="Proteomes" id="UP000032427"/>
    </source>
</evidence>
<dbReference type="GO" id="GO:0008033">
    <property type="term" value="P:tRNA processing"/>
    <property type="evidence" value="ECO:0007669"/>
    <property type="project" value="UniProtKB-UniRule"/>
</dbReference>
<dbReference type="PATRIC" id="fig|80852.17.peg.2317"/>
<dbReference type="PANTHER" id="PTHR47739:SF1">
    <property type="entry name" value="TRNA1(VAL) (ADENINE(37)-N6)-METHYLTRANSFERASE"/>
    <property type="match status" value="1"/>
</dbReference>
<comment type="catalytic activity">
    <reaction evidence="6">
        <text>adenosine(37) in tRNA1(Val) + S-adenosyl-L-methionine = N(6)-methyladenosine(37) in tRNA1(Val) + S-adenosyl-L-homocysteine + H(+)</text>
        <dbReference type="Rhea" id="RHEA:43160"/>
        <dbReference type="Rhea" id="RHEA-COMP:10369"/>
        <dbReference type="Rhea" id="RHEA-COMP:10370"/>
        <dbReference type="ChEBI" id="CHEBI:15378"/>
        <dbReference type="ChEBI" id="CHEBI:57856"/>
        <dbReference type="ChEBI" id="CHEBI:59789"/>
        <dbReference type="ChEBI" id="CHEBI:74411"/>
        <dbReference type="ChEBI" id="CHEBI:74449"/>
        <dbReference type="EC" id="2.1.1.223"/>
    </reaction>
</comment>
<evidence type="ECO:0000256" key="6">
    <source>
        <dbReference type="HAMAP-Rule" id="MF_01872"/>
    </source>
</evidence>
<dbReference type="GO" id="GO:0003676">
    <property type="term" value="F:nucleic acid binding"/>
    <property type="evidence" value="ECO:0007669"/>
    <property type="project" value="InterPro"/>
</dbReference>
<dbReference type="Pfam" id="PF05175">
    <property type="entry name" value="MTS"/>
    <property type="match status" value="1"/>
</dbReference>
<evidence type="ECO:0000259" key="7">
    <source>
        <dbReference type="Pfam" id="PF05175"/>
    </source>
</evidence>
<dbReference type="InterPro" id="IPR007848">
    <property type="entry name" value="Small_mtfrase_dom"/>
</dbReference>
<dbReference type="Proteomes" id="UP000032427">
    <property type="component" value="Chromosome 1"/>
</dbReference>
<name>A0A090ISN3_9GAMM</name>